<protein>
    <submittedName>
        <fullName evidence="1">Uncharacterized protein</fullName>
    </submittedName>
</protein>
<evidence type="ECO:0000313" key="2">
    <source>
        <dbReference type="Proteomes" id="UP001168883"/>
    </source>
</evidence>
<gene>
    <name evidence="1" type="ORF">Q3C12_07885</name>
</gene>
<name>A0ABT8V678_9BACL</name>
<dbReference type="EMBL" id="JAUMKJ010000008">
    <property type="protein sequence ID" value="MDO3676920.1"/>
    <property type="molecule type" value="Genomic_DNA"/>
</dbReference>
<reference evidence="1" key="1">
    <citation type="submission" date="2023-07" db="EMBL/GenBank/DDBJ databases">
        <authorList>
            <person name="Aktuganov G."/>
            <person name="Boyko T."/>
            <person name="Delegan Y."/>
            <person name="Galimzianova N."/>
            <person name="Gilvanova E."/>
            <person name="Korobov V."/>
            <person name="Kuzmina L."/>
            <person name="Melentiev A."/>
            <person name="Milman P."/>
            <person name="Ryabova A."/>
            <person name="Stupak E."/>
            <person name="Yasakov T."/>
            <person name="Zharikova N."/>
            <person name="Zhurenko E."/>
        </authorList>
    </citation>
    <scope>NUCLEOTIDE SEQUENCE</scope>
    <source>
        <strain evidence="1">IB-739</strain>
    </source>
</reference>
<proteinExistence type="predicted"/>
<dbReference type="Proteomes" id="UP001168883">
    <property type="component" value="Unassembled WGS sequence"/>
</dbReference>
<accession>A0ABT8V678</accession>
<organism evidence="1 2">
    <name type="scientific">Paenibacillus ehimensis</name>
    <dbReference type="NCBI Taxonomy" id="79264"/>
    <lineage>
        <taxon>Bacteria</taxon>
        <taxon>Bacillati</taxon>
        <taxon>Bacillota</taxon>
        <taxon>Bacilli</taxon>
        <taxon>Bacillales</taxon>
        <taxon>Paenibacillaceae</taxon>
        <taxon>Paenibacillus</taxon>
    </lineage>
</organism>
<comment type="caution">
    <text evidence="1">The sequence shown here is derived from an EMBL/GenBank/DDBJ whole genome shotgun (WGS) entry which is preliminary data.</text>
</comment>
<sequence>MLEFNLAFNQFITNRTDVIGKTSLKELGKYNELNTYCIKLFKDIYNQLPDDSKMLLYEYEYKSNILQGLAESIMYEQGLKDGVSLSRILSGG</sequence>
<keyword evidence="2" id="KW-1185">Reference proteome</keyword>
<dbReference type="RefSeq" id="WP_127485807.1">
    <property type="nucleotide sequence ID" value="NZ_JARLKN010000025.1"/>
</dbReference>
<evidence type="ECO:0000313" key="1">
    <source>
        <dbReference type="EMBL" id="MDO3676920.1"/>
    </source>
</evidence>